<feature type="non-terminal residue" evidence="6">
    <location>
        <position position="1"/>
    </location>
</feature>
<keyword evidence="3 5" id="KW-1133">Transmembrane helix</keyword>
<comment type="caution">
    <text evidence="6">The sequence shown here is derived from an EMBL/GenBank/DDBJ whole genome shotgun (WGS) entry which is preliminary data.</text>
</comment>
<accession>A0A9P5X5G9</accession>
<keyword evidence="7" id="KW-1185">Reference proteome</keyword>
<feature type="transmembrane region" description="Helical" evidence="5">
    <location>
        <begin position="86"/>
        <end position="113"/>
    </location>
</feature>
<dbReference type="GO" id="GO:0016020">
    <property type="term" value="C:membrane"/>
    <property type="evidence" value="ECO:0007669"/>
    <property type="project" value="UniProtKB-SubCell"/>
</dbReference>
<evidence type="ECO:0000256" key="5">
    <source>
        <dbReference type="SAM" id="Phobius"/>
    </source>
</evidence>
<name>A0A9P5X5G9_9AGAR</name>
<dbReference type="AlphaFoldDB" id="A0A9P5X5G9"/>
<keyword evidence="2 5" id="KW-0812">Transmembrane</keyword>
<protein>
    <recommendedName>
        <fullName evidence="8">Auxin efflux carrier</fullName>
    </recommendedName>
</protein>
<dbReference type="GO" id="GO:0055085">
    <property type="term" value="P:transmembrane transport"/>
    <property type="evidence" value="ECO:0007669"/>
    <property type="project" value="InterPro"/>
</dbReference>
<dbReference type="EMBL" id="MU151441">
    <property type="protein sequence ID" value="KAF9443726.1"/>
    <property type="molecule type" value="Genomic_DNA"/>
</dbReference>
<evidence type="ECO:0000256" key="1">
    <source>
        <dbReference type="ARBA" id="ARBA00004141"/>
    </source>
</evidence>
<evidence type="ECO:0000256" key="2">
    <source>
        <dbReference type="ARBA" id="ARBA00022692"/>
    </source>
</evidence>
<feature type="transmembrane region" description="Helical" evidence="5">
    <location>
        <begin position="53"/>
        <end position="74"/>
    </location>
</feature>
<comment type="subcellular location">
    <subcellularLocation>
        <location evidence="1">Membrane</location>
        <topology evidence="1">Multi-pass membrane protein</topology>
    </subcellularLocation>
</comment>
<dbReference type="InterPro" id="IPR040254">
    <property type="entry name" value="Ecm3-like"/>
</dbReference>
<organism evidence="6 7">
    <name type="scientific">Macrolepiota fuliginosa MF-IS2</name>
    <dbReference type="NCBI Taxonomy" id="1400762"/>
    <lineage>
        <taxon>Eukaryota</taxon>
        <taxon>Fungi</taxon>
        <taxon>Dikarya</taxon>
        <taxon>Basidiomycota</taxon>
        <taxon>Agaricomycotina</taxon>
        <taxon>Agaricomycetes</taxon>
        <taxon>Agaricomycetidae</taxon>
        <taxon>Agaricales</taxon>
        <taxon>Agaricineae</taxon>
        <taxon>Agaricaceae</taxon>
        <taxon>Macrolepiota</taxon>
    </lineage>
</organism>
<evidence type="ECO:0000256" key="4">
    <source>
        <dbReference type="ARBA" id="ARBA00023136"/>
    </source>
</evidence>
<sequence length="185" mass="19950">FVKGLFNPISITIYIALPISLIPQLKALFVEVPGVHIPPAPDGQPPLAFIQDFATFIGAASVPLGLICLGSSLARLNVPINQWRNLPIGAISWLAIAKMIIMPVLGVLICQGLVRAGVLFRDDKVLIFICIFYSCLPSATMQVYLTQVYSGTGTAELVTAFLIPQYIIMFISMIGLTAYAIQAIS</sequence>
<feature type="transmembrane region" description="Helical" evidence="5">
    <location>
        <begin position="157"/>
        <end position="181"/>
    </location>
</feature>
<keyword evidence="4 5" id="KW-0472">Membrane</keyword>
<evidence type="ECO:0000256" key="3">
    <source>
        <dbReference type="ARBA" id="ARBA00022989"/>
    </source>
</evidence>
<dbReference type="PANTHER" id="PTHR31274:SF1">
    <property type="entry name" value="AGL149CP"/>
    <property type="match status" value="1"/>
</dbReference>
<dbReference type="InterPro" id="IPR004776">
    <property type="entry name" value="Mem_transp_PIN-like"/>
</dbReference>
<dbReference type="Proteomes" id="UP000807342">
    <property type="component" value="Unassembled WGS sequence"/>
</dbReference>
<reference evidence="6" key="1">
    <citation type="submission" date="2020-11" db="EMBL/GenBank/DDBJ databases">
        <authorList>
            <consortium name="DOE Joint Genome Institute"/>
            <person name="Ahrendt S."/>
            <person name="Riley R."/>
            <person name="Andreopoulos W."/>
            <person name="Labutti K."/>
            <person name="Pangilinan J."/>
            <person name="Ruiz-Duenas F.J."/>
            <person name="Barrasa J.M."/>
            <person name="Sanchez-Garcia M."/>
            <person name="Camarero S."/>
            <person name="Miyauchi S."/>
            <person name="Serrano A."/>
            <person name="Linde D."/>
            <person name="Babiker R."/>
            <person name="Drula E."/>
            <person name="Ayuso-Fernandez I."/>
            <person name="Pacheco R."/>
            <person name="Padilla G."/>
            <person name="Ferreira P."/>
            <person name="Barriuso J."/>
            <person name="Kellner H."/>
            <person name="Castanera R."/>
            <person name="Alfaro M."/>
            <person name="Ramirez L."/>
            <person name="Pisabarro A.G."/>
            <person name="Kuo A."/>
            <person name="Tritt A."/>
            <person name="Lipzen A."/>
            <person name="He G."/>
            <person name="Yan M."/>
            <person name="Ng V."/>
            <person name="Cullen D."/>
            <person name="Martin F."/>
            <person name="Rosso M.-N."/>
            <person name="Henrissat B."/>
            <person name="Hibbett D."/>
            <person name="Martinez A.T."/>
            <person name="Grigoriev I.V."/>
        </authorList>
    </citation>
    <scope>NUCLEOTIDE SEQUENCE</scope>
    <source>
        <strain evidence="6">MF-IS2</strain>
    </source>
</reference>
<gene>
    <name evidence="6" type="ORF">P691DRAFT_678926</name>
</gene>
<proteinExistence type="predicted"/>
<evidence type="ECO:0000313" key="7">
    <source>
        <dbReference type="Proteomes" id="UP000807342"/>
    </source>
</evidence>
<evidence type="ECO:0008006" key="8">
    <source>
        <dbReference type="Google" id="ProtNLM"/>
    </source>
</evidence>
<dbReference type="PANTHER" id="PTHR31274">
    <property type="entry name" value="PROTEIN ECM3"/>
    <property type="match status" value="1"/>
</dbReference>
<dbReference type="OrthoDB" id="435607at2759"/>
<evidence type="ECO:0000313" key="6">
    <source>
        <dbReference type="EMBL" id="KAF9443726.1"/>
    </source>
</evidence>
<feature type="transmembrane region" description="Helical" evidence="5">
    <location>
        <begin position="125"/>
        <end position="145"/>
    </location>
</feature>
<dbReference type="Pfam" id="PF03547">
    <property type="entry name" value="Mem_trans"/>
    <property type="match status" value="1"/>
</dbReference>